<dbReference type="Gene3D" id="3.30.300.30">
    <property type="match status" value="2"/>
</dbReference>
<keyword evidence="4" id="KW-1185">Reference proteome</keyword>
<keyword evidence="1" id="KW-0812">Transmembrane</keyword>
<comment type="caution">
    <text evidence="3">The sequence shown here is derived from an EMBL/GenBank/DDBJ whole genome shotgun (WGS) entry which is preliminary data.</text>
</comment>
<dbReference type="InterPro" id="IPR036736">
    <property type="entry name" value="ACP-like_sf"/>
</dbReference>
<sequence length="1694" mass="187965">MKTNKNSEESLGRMVVGISAVQAALESETSGTFGADIGSVTTSTHVTFAEQKSSVETYHTEYVRDYSYQSAKTSLGDHIASNLHFYSLLDVLFPDSDIPAIRSIDSRQLLSHSSLFHLIEQTVLPVPQLQRSSRVGVLLSEGPELASCLLTVMANCCAVPINYDLTNVEILAELTCLGACACILEYSRSSESIASLLAESGIVPVFLISNSSYAGVFSLVLNPEEQILLSSYNIEPYMISPAKIQDDRLFLPSWIIMDRSIYTKFVQILFIRHSRTRRRILYLDRLAKDEVLKQYPVRVILLVLLFLKAHCPDNVALVALYLARMARCHDLGNSYREDLTEPNDIVMILRTSGTSGNKKTVPYTLKTLIVGAKCVADTWELKAGKDINLNMMPLYHVGGIVRNLLAPMVSQSTVIITPGFDAQAFWDILQNYSPTWYYAVPTMHMAILDQGNELMKIHHGHKKSNGMSTSIRMIANAGGGLPHSLAVRLREMFQESTVLPSYGMTECMPIASPPIGYKLEKPGCSGIAVGPEIAIMNGNNELLGAAEFGKIMVRGWPVFGGYENDAKANELSFTKDGFFDTGDMGYLDKDGYLFITGRSKEIINRGGETVSPVEIEDAVLAHPKIATCLAFSVPHNTLQETIGVVIVLKSGVTRVGLSQLQKFVGDKLHPTKWPQLVVFMDDLPKNMTNKPLRIKLADRLGLNEITDTTPIFERIYEAQCPVKGSPITEPIICHKAPGVELKQLQNIFGLMESITEYYIFEESEGKFAVLAAGSNISEGSIIQYLSQHIHEYLIPTGIVVVEQIPKNKTGDVDSSVSRKIFEEATNESMNLFERKVGELFLEVLGLEKIPKKSADFFEIGGSSMAVGKIMAIIRSRFGMKLSPTVLIKNRTCELFALALSKNLEFTKKILDGNEGLPQNDFVAPDVLSKSPTSIAALVIQILPLFLFRPIRVATAYLLFTQFICIWDDFLFYPLTEYRGTVAGTFGIIALLIISSLSAAFCVSIADPIICIASKWLIIGTYKTGRYPLWGQYYLRWWLVDQIQSIYTRGIFSLTETTKIFYMRLMGAKIAWNVQMAPDFVIREYDLIKIHSNCVIGTSSLRSFTVEPGLMVLKSIVLGENCAINAKCTIAAGSKLPPDTVLPPLSSSHELFESNPKYRIFVQTAANEPNFLILLFFAWPVMGFVKLFSALPWIGVIYWLLQFPFFPDEDQYLSLDTFARLVVHQTEPYRIGIFLLAAVTKVICAPWFELAAVIFVKRWILGKFTEGQKIETQWYLTKSYIMYNIVGLGGLCGVYDLLGRHYEGISILYRLLGAKIGKRVYWPGTPMRISEFDLLEVGDDVVFGSRSALQFTDAIESRKIVIESGAMLADRCIVLPGVLICKNATIGSGSLLSKNGYYPPGSTWIGSKDGDAVLWEEGTPESAVQPTLKPFGKAFYLKDAKFTIYSQFFIFFYNVIFSVCASVIWAAVPLSGIMVSGYIYRGEVKHYINTHHQQLLIGAIFIFTIVVAYNIAQILAFLISISAKWIVIGKREAGSYDWDKSSYCQRWQITISLQQALEPSLGSIRGSHYLVSYFRSLGCSIGEHVCLYPTGADPMMTEPDLLTIGDHSVVENASLICHINSKGNFALNKLKVGSWCSMASDSRLLSGAEMSDGSRLMEHTLVIGGEVVDSGAIMQGWPADEVRPLTAEGRQLSKT</sequence>
<dbReference type="PANTHER" id="PTHR43201:SF10">
    <property type="entry name" value="CARRIER DOMAIN-CONTAINING PROTEIN"/>
    <property type="match status" value="1"/>
</dbReference>
<dbReference type="PANTHER" id="PTHR43201">
    <property type="entry name" value="ACYL-COA SYNTHETASE"/>
    <property type="match status" value="1"/>
</dbReference>
<dbReference type="Pfam" id="PF00501">
    <property type="entry name" value="AMP-binding"/>
    <property type="match status" value="1"/>
</dbReference>
<dbReference type="InterPro" id="IPR011004">
    <property type="entry name" value="Trimer_LpxA-like_sf"/>
</dbReference>
<dbReference type="EMBL" id="JADGJH010000870">
    <property type="protein sequence ID" value="KAJ3121583.1"/>
    <property type="molecule type" value="Genomic_DNA"/>
</dbReference>
<proteinExistence type="predicted"/>
<feature type="transmembrane region" description="Helical" evidence="1">
    <location>
        <begin position="1170"/>
        <end position="1200"/>
    </location>
</feature>
<organism evidence="3 4">
    <name type="scientific">Physocladia obscura</name>
    <dbReference type="NCBI Taxonomy" id="109957"/>
    <lineage>
        <taxon>Eukaryota</taxon>
        <taxon>Fungi</taxon>
        <taxon>Fungi incertae sedis</taxon>
        <taxon>Chytridiomycota</taxon>
        <taxon>Chytridiomycota incertae sedis</taxon>
        <taxon>Chytridiomycetes</taxon>
        <taxon>Chytridiales</taxon>
        <taxon>Chytriomycetaceae</taxon>
        <taxon>Physocladia</taxon>
    </lineage>
</organism>
<dbReference type="GO" id="GO:0006631">
    <property type="term" value="P:fatty acid metabolic process"/>
    <property type="evidence" value="ECO:0007669"/>
    <property type="project" value="TreeGrafter"/>
</dbReference>
<dbReference type="Pfam" id="PF00550">
    <property type="entry name" value="PP-binding"/>
    <property type="match status" value="1"/>
</dbReference>
<dbReference type="Gene3D" id="3.40.50.12780">
    <property type="entry name" value="N-terminal domain of ligase-like"/>
    <property type="match status" value="1"/>
</dbReference>
<dbReference type="PROSITE" id="PS50075">
    <property type="entry name" value="CARRIER"/>
    <property type="match status" value="1"/>
</dbReference>
<evidence type="ECO:0000313" key="3">
    <source>
        <dbReference type="EMBL" id="KAJ3121583.1"/>
    </source>
</evidence>
<feature type="domain" description="Carrier" evidence="2">
    <location>
        <begin position="827"/>
        <end position="903"/>
    </location>
</feature>
<keyword evidence="1" id="KW-0472">Membrane</keyword>
<evidence type="ECO:0000259" key="2">
    <source>
        <dbReference type="PROSITE" id="PS50075"/>
    </source>
</evidence>
<dbReference type="Proteomes" id="UP001211907">
    <property type="component" value="Unassembled WGS sequence"/>
</dbReference>
<dbReference type="InterPro" id="IPR009081">
    <property type="entry name" value="PP-bd_ACP"/>
</dbReference>
<dbReference type="InterPro" id="IPR025110">
    <property type="entry name" value="AMP-bd_C"/>
</dbReference>
<dbReference type="SUPFAM" id="SSF56801">
    <property type="entry name" value="Acetyl-CoA synthetase-like"/>
    <property type="match status" value="2"/>
</dbReference>
<feature type="transmembrane region" description="Helical" evidence="1">
    <location>
        <begin position="1230"/>
        <end position="1255"/>
    </location>
</feature>
<gene>
    <name evidence="3" type="ORF">HK100_012325</name>
</gene>
<name>A0AAD5SZX4_9FUNG</name>
<dbReference type="SUPFAM" id="SSF51161">
    <property type="entry name" value="Trimeric LpxA-like enzymes"/>
    <property type="match status" value="2"/>
</dbReference>
<dbReference type="InterPro" id="IPR000873">
    <property type="entry name" value="AMP-dep_synth/lig_dom"/>
</dbReference>
<dbReference type="InterPro" id="IPR042099">
    <property type="entry name" value="ANL_N_sf"/>
</dbReference>
<accession>A0AAD5SZX4</accession>
<dbReference type="InterPro" id="IPR045851">
    <property type="entry name" value="AMP-bd_C_sf"/>
</dbReference>
<reference evidence="3" key="1">
    <citation type="submission" date="2020-05" db="EMBL/GenBank/DDBJ databases">
        <title>Phylogenomic resolution of chytrid fungi.</title>
        <authorList>
            <person name="Stajich J.E."/>
            <person name="Amses K."/>
            <person name="Simmons R."/>
            <person name="Seto K."/>
            <person name="Myers J."/>
            <person name="Bonds A."/>
            <person name="Quandt C.A."/>
            <person name="Barry K."/>
            <person name="Liu P."/>
            <person name="Grigoriev I."/>
            <person name="Longcore J.E."/>
            <person name="James T.Y."/>
        </authorList>
    </citation>
    <scope>NUCLEOTIDE SEQUENCE</scope>
    <source>
        <strain evidence="3">JEL0513</strain>
    </source>
</reference>
<feature type="transmembrane region" description="Helical" evidence="1">
    <location>
        <begin position="981"/>
        <end position="1005"/>
    </location>
</feature>
<evidence type="ECO:0000256" key="1">
    <source>
        <dbReference type="SAM" id="Phobius"/>
    </source>
</evidence>
<protein>
    <recommendedName>
        <fullName evidence="2">Carrier domain-containing protein</fullName>
    </recommendedName>
</protein>
<keyword evidence="1" id="KW-1133">Transmembrane helix</keyword>
<dbReference type="GO" id="GO:0031956">
    <property type="term" value="F:medium-chain fatty acid-CoA ligase activity"/>
    <property type="evidence" value="ECO:0007669"/>
    <property type="project" value="TreeGrafter"/>
</dbReference>
<dbReference type="Pfam" id="PF13193">
    <property type="entry name" value="AMP-binding_C"/>
    <property type="match status" value="1"/>
</dbReference>
<dbReference type="Gene3D" id="2.160.10.10">
    <property type="entry name" value="Hexapeptide repeat proteins"/>
    <property type="match status" value="2"/>
</dbReference>
<dbReference type="SUPFAM" id="SSF47336">
    <property type="entry name" value="ACP-like"/>
    <property type="match status" value="1"/>
</dbReference>
<feature type="transmembrane region" description="Helical" evidence="1">
    <location>
        <begin position="1494"/>
        <end position="1520"/>
    </location>
</feature>
<dbReference type="Gene3D" id="1.10.1200.10">
    <property type="entry name" value="ACP-like"/>
    <property type="match status" value="1"/>
</dbReference>
<evidence type="ECO:0000313" key="4">
    <source>
        <dbReference type="Proteomes" id="UP001211907"/>
    </source>
</evidence>
<feature type="transmembrane region" description="Helical" evidence="1">
    <location>
        <begin position="1447"/>
        <end position="1474"/>
    </location>
</feature>